<dbReference type="SUPFAM" id="SSF55120">
    <property type="entry name" value="Pseudouridine synthase"/>
    <property type="match status" value="1"/>
</dbReference>
<dbReference type="PANTHER" id="PTHR11142">
    <property type="entry name" value="PSEUDOURIDYLATE SYNTHASE"/>
    <property type="match status" value="1"/>
</dbReference>
<dbReference type="PIRSF" id="PIRSF001430">
    <property type="entry name" value="tRNA_psdUrid_synth"/>
    <property type="match status" value="1"/>
</dbReference>
<sequence>MLRNIRLDISYDGTNFAGWQKQSASSAARTVQGELEAALFRLHKKSIPLIGSGRTDAGVHAAGQVANFHTDIAAMPAERFVPALNSLLPPDVRILRAQEVQPGFHARFDARERTYRYFLDCSVSVPAYELPYCWPLFRRPDVRRLNSMASVLHGEMDCSVFAAAGDKSFSKSRFFYRAGFFPEGRKLVFQISANAFLWKMVRSILGTILDLEKKGASREDFIRIVKSGRRSLAGQTAPAKGLFLWNIRY</sequence>
<evidence type="ECO:0000259" key="8">
    <source>
        <dbReference type="Pfam" id="PF01416"/>
    </source>
</evidence>
<protein>
    <recommendedName>
        <fullName evidence="4">tRNA pseudouridine synthase A</fullName>
        <ecNumber evidence="4">5.4.99.12</ecNumber>
    </recommendedName>
    <alternativeName>
        <fullName evidence="4">tRNA pseudouridine(38-40) synthase</fullName>
    </alternativeName>
    <alternativeName>
        <fullName evidence="4">tRNA pseudouridylate synthase I</fullName>
    </alternativeName>
    <alternativeName>
        <fullName evidence="4">tRNA-uridine isomerase I</fullName>
    </alternativeName>
</protein>
<evidence type="ECO:0000313" key="10">
    <source>
        <dbReference type="Proteomes" id="UP000823616"/>
    </source>
</evidence>
<accession>A0A9D9HH09</accession>
<proteinExistence type="inferred from homology"/>
<dbReference type="InterPro" id="IPR020094">
    <property type="entry name" value="TruA/RsuA/RluB/E/F_N"/>
</dbReference>
<dbReference type="GO" id="GO:0031119">
    <property type="term" value="P:tRNA pseudouridine synthesis"/>
    <property type="evidence" value="ECO:0007669"/>
    <property type="project" value="UniProtKB-UniRule"/>
</dbReference>
<name>A0A9D9HH09_9SPIR</name>
<dbReference type="Gene3D" id="3.30.70.580">
    <property type="entry name" value="Pseudouridine synthase I, catalytic domain, N-terminal subdomain"/>
    <property type="match status" value="1"/>
</dbReference>
<evidence type="ECO:0000313" key="9">
    <source>
        <dbReference type="EMBL" id="MBO8449837.1"/>
    </source>
</evidence>
<organism evidence="9 10">
    <name type="scientific">Candidatus Avitreponema avistercoris</name>
    <dbReference type="NCBI Taxonomy" id="2840705"/>
    <lineage>
        <taxon>Bacteria</taxon>
        <taxon>Pseudomonadati</taxon>
        <taxon>Spirochaetota</taxon>
        <taxon>Spirochaetia</taxon>
        <taxon>Spirochaetales</taxon>
        <taxon>Candidatus Avitreponema</taxon>
    </lineage>
</organism>
<reference evidence="9" key="2">
    <citation type="journal article" date="2021" name="PeerJ">
        <title>Extensive microbial diversity within the chicken gut microbiome revealed by metagenomics and culture.</title>
        <authorList>
            <person name="Gilroy R."/>
            <person name="Ravi A."/>
            <person name="Getino M."/>
            <person name="Pursley I."/>
            <person name="Horton D.L."/>
            <person name="Alikhan N.F."/>
            <person name="Baker D."/>
            <person name="Gharbi K."/>
            <person name="Hall N."/>
            <person name="Watson M."/>
            <person name="Adriaenssens E.M."/>
            <person name="Foster-Nyarko E."/>
            <person name="Jarju S."/>
            <person name="Secka A."/>
            <person name="Antonio M."/>
            <person name="Oren A."/>
            <person name="Chaudhuri R.R."/>
            <person name="La Ragione R."/>
            <person name="Hildebrand F."/>
            <person name="Pallen M.J."/>
        </authorList>
    </citation>
    <scope>NUCLEOTIDE SEQUENCE</scope>
    <source>
        <strain evidence="9">B3-4054</strain>
    </source>
</reference>
<dbReference type="InterPro" id="IPR020103">
    <property type="entry name" value="PsdUridine_synth_cat_dom_sf"/>
</dbReference>
<dbReference type="InterPro" id="IPR001406">
    <property type="entry name" value="PsdUridine_synth_TruA"/>
</dbReference>
<dbReference type="AlphaFoldDB" id="A0A9D9HH09"/>
<evidence type="ECO:0000256" key="5">
    <source>
        <dbReference type="PIRSR" id="PIRSR001430-1"/>
    </source>
</evidence>
<evidence type="ECO:0000256" key="3">
    <source>
        <dbReference type="ARBA" id="ARBA00023235"/>
    </source>
</evidence>
<evidence type="ECO:0000256" key="6">
    <source>
        <dbReference type="PIRSR" id="PIRSR001430-2"/>
    </source>
</evidence>
<dbReference type="InterPro" id="IPR020095">
    <property type="entry name" value="PsdUridine_synth_TruA_C"/>
</dbReference>
<evidence type="ECO:0000256" key="1">
    <source>
        <dbReference type="ARBA" id="ARBA00009375"/>
    </source>
</evidence>
<dbReference type="NCBIfam" id="TIGR00071">
    <property type="entry name" value="hisT_truA"/>
    <property type="match status" value="1"/>
</dbReference>
<evidence type="ECO:0000256" key="4">
    <source>
        <dbReference type="HAMAP-Rule" id="MF_00171"/>
    </source>
</evidence>
<dbReference type="Gene3D" id="3.30.70.660">
    <property type="entry name" value="Pseudouridine synthase I, catalytic domain, C-terminal subdomain"/>
    <property type="match status" value="1"/>
</dbReference>
<comment type="caution">
    <text evidence="4">Lacks conserved residue(s) required for the propagation of feature annotation.</text>
</comment>
<keyword evidence="3 4" id="KW-0413">Isomerase</keyword>
<feature type="domain" description="Pseudouridine synthase I TruA alpha/beta" evidence="8">
    <location>
        <begin position="149"/>
        <end position="249"/>
    </location>
</feature>
<dbReference type="GO" id="GO:0003723">
    <property type="term" value="F:RNA binding"/>
    <property type="evidence" value="ECO:0007669"/>
    <property type="project" value="InterPro"/>
</dbReference>
<dbReference type="EC" id="5.4.99.12" evidence="4"/>
<feature type="binding site" evidence="4 6">
    <location>
        <position position="115"/>
    </location>
    <ligand>
        <name>substrate</name>
    </ligand>
</feature>
<dbReference type="EMBL" id="JADIMS010000033">
    <property type="protein sequence ID" value="MBO8449837.1"/>
    <property type="molecule type" value="Genomic_DNA"/>
</dbReference>
<comment type="catalytic activity">
    <reaction evidence="4 7">
        <text>uridine(38/39/40) in tRNA = pseudouridine(38/39/40) in tRNA</text>
        <dbReference type="Rhea" id="RHEA:22376"/>
        <dbReference type="Rhea" id="RHEA-COMP:10085"/>
        <dbReference type="Rhea" id="RHEA-COMP:10087"/>
        <dbReference type="ChEBI" id="CHEBI:65314"/>
        <dbReference type="ChEBI" id="CHEBI:65315"/>
        <dbReference type="EC" id="5.4.99.12"/>
    </reaction>
</comment>
<comment type="caution">
    <text evidence="9">The sequence shown here is derived from an EMBL/GenBank/DDBJ whole genome shotgun (WGS) entry which is preliminary data.</text>
</comment>
<comment type="similarity">
    <text evidence="1 4 7">Belongs to the tRNA pseudouridine synthase TruA family.</text>
</comment>
<comment type="function">
    <text evidence="4">Formation of pseudouridine at positions 38, 39 and 40 in the anticodon stem and loop of transfer RNAs.</text>
</comment>
<dbReference type="GO" id="GO:0160147">
    <property type="term" value="F:tRNA pseudouridine(38-40) synthase activity"/>
    <property type="evidence" value="ECO:0007669"/>
    <property type="project" value="UniProtKB-EC"/>
</dbReference>
<dbReference type="Proteomes" id="UP000823616">
    <property type="component" value="Unassembled WGS sequence"/>
</dbReference>
<keyword evidence="2 4" id="KW-0819">tRNA processing</keyword>
<evidence type="ECO:0000256" key="2">
    <source>
        <dbReference type="ARBA" id="ARBA00022694"/>
    </source>
</evidence>
<dbReference type="CDD" id="cd02570">
    <property type="entry name" value="PseudoU_synth_EcTruA"/>
    <property type="match status" value="1"/>
</dbReference>
<feature type="active site" description="Nucleophile" evidence="4 5">
    <location>
        <position position="56"/>
    </location>
</feature>
<reference evidence="9" key="1">
    <citation type="submission" date="2020-10" db="EMBL/GenBank/DDBJ databases">
        <authorList>
            <person name="Gilroy R."/>
        </authorList>
    </citation>
    <scope>NUCLEOTIDE SEQUENCE</scope>
    <source>
        <strain evidence="9">B3-4054</strain>
    </source>
</reference>
<dbReference type="HAMAP" id="MF_00171">
    <property type="entry name" value="TruA"/>
    <property type="match status" value="1"/>
</dbReference>
<dbReference type="PANTHER" id="PTHR11142:SF0">
    <property type="entry name" value="TRNA PSEUDOURIDINE SYNTHASE-LIKE 1"/>
    <property type="match status" value="1"/>
</dbReference>
<evidence type="ECO:0000256" key="7">
    <source>
        <dbReference type="RuleBase" id="RU003792"/>
    </source>
</evidence>
<gene>
    <name evidence="4 9" type="primary">truA</name>
    <name evidence="9" type="ORF">IAA96_01880</name>
</gene>
<dbReference type="InterPro" id="IPR020097">
    <property type="entry name" value="PsdUridine_synth_TruA_a/b_dom"/>
</dbReference>
<comment type="subunit">
    <text evidence="4">Homodimer.</text>
</comment>
<dbReference type="FunFam" id="3.30.70.580:FF:000001">
    <property type="entry name" value="tRNA pseudouridine synthase A"/>
    <property type="match status" value="1"/>
</dbReference>
<dbReference type="Pfam" id="PF01416">
    <property type="entry name" value="PseudoU_synth_1"/>
    <property type="match status" value="2"/>
</dbReference>
<feature type="domain" description="Pseudouridine synthase I TruA alpha/beta" evidence="8">
    <location>
        <begin position="10"/>
        <end position="109"/>
    </location>
</feature>